<evidence type="ECO:0000256" key="1">
    <source>
        <dbReference type="SAM" id="MobiDB-lite"/>
    </source>
</evidence>
<accession>A0ABW9ZZT7</accession>
<dbReference type="Proteomes" id="UP000753802">
    <property type="component" value="Unassembled WGS sequence"/>
</dbReference>
<feature type="compositionally biased region" description="Polar residues" evidence="1">
    <location>
        <begin position="99"/>
        <end position="108"/>
    </location>
</feature>
<name>A0ABW9ZZT7_9BACT</name>
<sequence length="108" mass="12489">MNNSYKNPAIRVWFLLRSFYCHRFQGKHRTVSFCAICGNNDTGSLFNDCKMQEMLFNLLLKGMNEGFVSINYVVVNRMKKQADFSAKMEETQKGLGTGNKKTSSLFRR</sequence>
<protein>
    <submittedName>
        <fullName evidence="2">Uncharacterized protein</fullName>
    </submittedName>
</protein>
<proteinExistence type="predicted"/>
<keyword evidence="3" id="KW-1185">Reference proteome</keyword>
<evidence type="ECO:0000313" key="2">
    <source>
        <dbReference type="EMBL" id="NCI51784.1"/>
    </source>
</evidence>
<organism evidence="2 3">
    <name type="scientific">Sediminibacterium roseum</name>
    <dbReference type="NCBI Taxonomy" id="1978412"/>
    <lineage>
        <taxon>Bacteria</taxon>
        <taxon>Pseudomonadati</taxon>
        <taxon>Bacteroidota</taxon>
        <taxon>Chitinophagia</taxon>
        <taxon>Chitinophagales</taxon>
        <taxon>Chitinophagaceae</taxon>
        <taxon>Sediminibacterium</taxon>
    </lineage>
</organism>
<dbReference type="EMBL" id="JAACJS010000015">
    <property type="protein sequence ID" value="NCI51784.1"/>
    <property type="molecule type" value="Genomic_DNA"/>
</dbReference>
<evidence type="ECO:0000313" key="3">
    <source>
        <dbReference type="Proteomes" id="UP000753802"/>
    </source>
</evidence>
<feature type="region of interest" description="Disordered" evidence="1">
    <location>
        <begin position="87"/>
        <end position="108"/>
    </location>
</feature>
<comment type="caution">
    <text evidence="2">The sequence shown here is derived from an EMBL/GenBank/DDBJ whole genome shotgun (WGS) entry which is preliminary data.</text>
</comment>
<gene>
    <name evidence="2" type="ORF">GWC95_17800</name>
</gene>
<dbReference type="RefSeq" id="WP_161820053.1">
    <property type="nucleotide sequence ID" value="NZ_JAACJS010000015.1"/>
</dbReference>
<reference evidence="2 3" key="1">
    <citation type="submission" date="2020-01" db="EMBL/GenBank/DDBJ databases">
        <title>Genome analysis.</title>
        <authorList>
            <person name="Wu S."/>
            <person name="Wang G."/>
        </authorList>
    </citation>
    <scope>NUCLEOTIDE SEQUENCE [LARGE SCALE GENOMIC DNA]</scope>
    <source>
        <strain evidence="2 3">SYL130</strain>
    </source>
</reference>